<feature type="region of interest" description="Disordered" evidence="2">
    <location>
        <begin position="1"/>
        <end position="22"/>
    </location>
</feature>
<proteinExistence type="predicted"/>
<dbReference type="AlphaFoldDB" id="A0A1B6Q4A1"/>
<feature type="region of interest" description="Disordered" evidence="2">
    <location>
        <begin position="196"/>
        <end position="225"/>
    </location>
</feature>
<dbReference type="Gramene" id="KXG32742">
    <property type="protein sequence ID" value="KXG32742"/>
    <property type="gene ID" value="SORBI_3003G192701"/>
</dbReference>
<dbReference type="PANTHER" id="PTHR33063:SF13">
    <property type="entry name" value="OS02G0583500 PROTEIN"/>
    <property type="match status" value="1"/>
</dbReference>
<feature type="compositionally biased region" description="Basic residues" evidence="2">
    <location>
        <begin position="1"/>
        <end position="11"/>
    </location>
</feature>
<sequence length="426" mass="48726">MASKGVPKKPKGGQMGAAINPYQILRLRECMRNKSRLKELGLRCDEYDKILAEEGSAHCEKNQSEDVHSHHTESGDSESEYDPLQDANGEGDLIEDDNAKQYSKEKTHKKSDNQNTSIPTTGFKFQSRKRVFADQRTPRETRSKKNMVQRDASVTPNSFTQHDENTLVADAVDGSTQHGDQNHITNKVRNHVPILPHWKLYKNDPKSNSKEKDPKEKEPRDKEHGSAYVDLFLGKLKAKFDINTEDEAVKKACIEMMKSAVRQQRYRLKQEYFDPFPLHLVPKTSPVKSMSNEQWLQLYHHTTGSHAYMVHVENLTRMENELSTTTEGEELKSAAQVVSDVLAESTKKNKFLQNVGFQNASRRSSARSTETELEAERRTNAELRAQVADLSNKVQESEQARIMDREEMKRSQSAMEAKLNLLLRRN</sequence>
<feature type="region of interest" description="Disordered" evidence="2">
    <location>
        <begin position="57"/>
        <end position="159"/>
    </location>
</feature>
<evidence type="ECO:0000313" key="3">
    <source>
        <dbReference type="EMBL" id="KXG32742.2"/>
    </source>
</evidence>
<evidence type="ECO:0000256" key="1">
    <source>
        <dbReference type="SAM" id="Coils"/>
    </source>
</evidence>
<protein>
    <submittedName>
        <fullName evidence="3">Uncharacterized protein</fullName>
    </submittedName>
</protein>
<dbReference type="PANTHER" id="PTHR33063">
    <property type="entry name" value="OS02G0583500 PROTEIN"/>
    <property type="match status" value="1"/>
</dbReference>
<reference evidence="3 4" key="1">
    <citation type="journal article" date="2009" name="Nature">
        <title>The Sorghum bicolor genome and the diversification of grasses.</title>
        <authorList>
            <person name="Paterson A.H."/>
            <person name="Bowers J.E."/>
            <person name="Bruggmann R."/>
            <person name="Dubchak I."/>
            <person name="Grimwood J."/>
            <person name="Gundlach H."/>
            <person name="Haberer G."/>
            <person name="Hellsten U."/>
            <person name="Mitros T."/>
            <person name="Poliakov A."/>
            <person name="Schmutz J."/>
            <person name="Spannagl M."/>
            <person name="Tang H."/>
            <person name="Wang X."/>
            <person name="Wicker T."/>
            <person name="Bharti A.K."/>
            <person name="Chapman J."/>
            <person name="Feltus F.A."/>
            <person name="Gowik U."/>
            <person name="Grigoriev I.V."/>
            <person name="Lyons E."/>
            <person name="Maher C.A."/>
            <person name="Martis M."/>
            <person name="Narechania A."/>
            <person name="Otillar R.P."/>
            <person name="Penning B.W."/>
            <person name="Salamov A.A."/>
            <person name="Wang Y."/>
            <person name="Zhang L."/>
            <person name="Carpita N.C."/>
            <person name="Freeling M."/>
            <person name="Gingle A.R."/>
            <person name="Hash C.T."/>
            <person name="Keller B."/>
            <person name="Klein P."/>
            <person name="Kresovich S."/>
            <person name="McCann M.C."/>
            <person name="Ming R."/>
            <person name="Peterson D.G."/>
            <person name="Mehboob-ur-Rahman"/>
            <person name="Ware D."/>
            <person name="Westhoff P."/>
            <person name="Mayer K.F."/>
            <person name="Messing J."/>
            <person name="Rokhsar D.S."/>
        </authorList>
    </citation>
    <scope>NUCLEOTIDE SEQUENCE [LARGE SCALE GENOMIC DNA]</scope>
    <source>
        <strain evidence="4">cv. BTx623</strain>
    </source>
</reference>
<dbReference type="eggNOG" id="ENOG502R3XK">
    <property type="taxonomic scope" value="Eukaryota"/>
</dbReference>
<feature type="compositionally biased region" description="Basic and acidic residues" evidence="2">
    <location>
        <begin position="201"/>
        <end position="225"/>
    </location>
</feature>
<feature type="compositionally biased region" description="Polar residues" evidence="2">
    <location>
        <begin position="113"/>
        <end position="124"/>
    </location>
</feature>
<feature type="coiled-coil region" evidence="1">
    <location>
        <begin position="366"/>
        <end position="400"/>
    </location>
</feature>
<name>A0A1B6Q4A1_SORBI</name>
<feature type="compositionally biased region" description="Basic and acidic residues" evidence="2">
    <location>
        <begin position="131"/>
        <end position="143"/>
    </location>
</feature>
<keyword evidence="4" id="KW-1185">Reference proteome</keyword>
<organism evidence="3 4">
    <name type="scientific">Sorghum bicolor</name>
    <name type="common">Sorghum</name>
    <name type="synonym">Sorghum vulgare</name>
    <dbReference type="NCBI Taxonomy" id="4558"/>
    <lineage>
        <taxon>Eukaryota</taxon>
        <taxon>Viridiplantae</taxon>
        <taxon>Streptophyta</taxon>
        <taxon>Embryophyta</taxon>
        <taxon>Tracheophyta</taxon>
        <taxon>Spermatophyta</taxon>
        <taxon>Magnoliopsida</taxon>
        <taxon>Liliopsida</taxon>
        <taxon>Poales</taxon>
        <taxon>Poaceae</taxon>
        <taxon>PACMAD clade</taxon>
        <taxon>Panicoideae</taxon>
        <taxon>Andropogonodae</taxon>
        <taxon>Andropogoneae</taxon>
        <taxon>Sorghinae</taxon>
        <taxon>Sorghum</taxon>
    </lineage>
</organism>
<dbReference type="EMBL" id="CM000762">
    <property type="protein sequence ID" value="KXG32742.2"/>
    <property type="molecule type" value="Genomic_DNA"/>
</dbReference>
<evidence type="ECO:0000256" key="2">
    <source>
        <dbReference type="SAM" id="MobiDB-lite"/>
    </source>
</evidence>
<evidence type="ECO:0000313" key="4">
    <source>
        <dbReference type="Proteomes" id="UP000000768"/>
    </source>
</evidence>
<dbReference type="Proteomes" id="UP000000768">
    <property type="component" value="Chromosome 3"/>
</dbReference>
<keyword evidence="1" id="KW-0175">Coiled coil</keyword>
<accession>A0A1B6Q4A1</accession>
<feature type="compositionally biased region" description="Basic and acidic residues" evidence="2">
    <location>
        <begin position="57"/>
        <end position="74"/>
    </location>
</feature>
<dbReference type="InParanoid" id="A0A1B6Q4A1"/>
<gene>
    <name evidence="3" type="ORF">SORBI_3003G192701</name>
</gene>
<reference evidence="4" key="2">
    <citation type="journal article" date="2018" name="Plant J.">
        <title>The Sorghum bicolor reference genome: improved assembly, gene annotations, a transcriptome atlas, and signatures of genome organization.</title>
        <authorList>
            <person name="McCormick R.F."/>
            <person name="Truong S.K."/>
            <person name="Sreedasyam A."/>
            <person name="Jenkins J."/>
            <person name="Shu S."/>
            <person name="Sims D."/>
            <person name="Kennedy M."/>
            <person name="Amirebrahimi M."/>
            <person name="Weers B.D."/>
            <person name="McKinley B."/>
            <person name="Mattison A."/>
            <person name="Morishige D.T."/>
            <person name="Grimwood J."/>
            <person name="Schmutz J."/>
            <person name="Mullet J.E."/>
        </authorList>
    </citation>
    <scope>NUCLEOTIDE SEQUENCE [LARGE SCALE GENOMIC DNA]</scope>
    <source>
        <strain evidence="4">cv. BTx623</strain>
    </source>
</reference>